<feature type="compositionally biased region" description="Polar residues" evidence="1">
    <location>
        <begin position="13"/>
        <end position="26"/>
    </location>
</feature>
<evidence type="ECO:0000313" key="2">
    <source>
        <dbReference type="EMBL" id="ORY11604.1"/>
    </source>
</evidence>
<dbReference type="AlphaFoldDB" id="A0A1Y1ZN30"/>
<evidence type="ECO:0000313" key="3">
    <source>
        <dbReference type="Proteomes" id="UP000193144"/>
    </source>
</evidence>
<organism evidence="2 3">
    <name type="scientific">Clohesyomyces aquaticus</name>
    <dbReference type="NCBI Taxonomy" id="1231657"/>
    <lineage>
        <taxon>Eukaryota</taxon>
        <taxon>Fungi</taxon>
        <taxon>Dikarya</taxon>
        <taxon>Ascomycota</taxon>
        <taxon>Pezizomycotina</taxon>
        <taxon>Dothideomycetes</taxon>
        <taxon>Pleosporomycetidae</taxon>
        <taxon>Pleosporales</taxon>
        <taxon>Lindgomycetaceae</taxon>
        <taxon>Clohesyomyces</taxon>
    </lineage>
</organism>
<proteinExistence type="predicted"/>
<keyword evidence="3" id="KW-1185">Reference proteome</keyword>
<comment type="caution">
    <text evidence="2">The sequence shown here is derived from an EMBL/GenBank/DDBJ whole genome shotgun (WGS) entry which is preliminary data.</text>
</comment>
<dbReference type="OrthoDB" id="5386823at2759"/>
<accession>A0A1Y1ZN30</accession>
<evidence type="ECO:0000256" key="1">
    <source>
        <dbReference type="SAM" id="MobiDB-lite"/>
    </source>
</evidence>
<reference evidence="2 3" key="1">
    <citation type="submission" date="2016-07" db="EMBL/GenBank/DDBJ databases">
        <title>Pervasive Adenine N6-methylation of Active Genes in Fungi.</title>
        <authorList>
            <consortium name="DOE Joint Genome Institute"/>
            <person name="Mondo S.J."/>
            <person name="Dannebaum R.O."/>
            <person name="Kuo R.C."/>
            <person name="Labutti K."/>
            <person name="Haridas S."/>
            <person name="Kuo A."/>
            <person name="Salamov A."/>
            <person name="Ahrendt S.R."/>
            <person name="Lipzen A."/>
            <person name="Sullivan W."/>
            <person name="Andreopoulos W.B."/>
            <person name="Clum A."/>
            <person name="Lindquist E."/>
            <person name="Daum C."/>
            <person name="Ramamoorthy G.K."/>
            <person name="Gryganskyi A."/>
            <person name="Culley D."/>
            <person name="Magnuson J.K."/>
            <person name="James T.Y."/>
            <person name="O'Malley M.A."/>
            <person name="Stajich J.E."/>
            <person name="Spatafora J.W."/>
            <person name="Visel A."/>
            <person name="Grigoriev I.V."/>
        </authorList>
    </citation>
    <scope>NUCLEOTIDE SEQUENCE [LARGE SCALE GENOMIC DNA]</scope>
    <source>
        <strain evidence="2 3">CBS 115471</strain>
    </source>
</reference>
<protein>
    <submittedName>
        <fullName evidence="2">Uncharacterized protein</fullName>
    </submittedName>
</protein>
<gene>
    <name evidence="2" type="ORF">BCR34DRAFT_483982</name>
</gene>
<dbReference type="EMBL" id="MCFA01000059">
    <property type="protein sequence ID" value="ORY11604.1"/>
    <property type="molecule type" value="Genomic_DNA"/>
</dbReference>
<feature type="region of interest" description="Disordered" evidence="1">
    <location>
        <begin position="1"/>
        <end position="135"/>
    </location>
</feature>
<name>A0A1Y1ZN30_9PLEO</name>
<feature type="compositionally biased region" description="Polar residues" evidence="1">
    <location>
        <begin position="53"/>
        <end position="63"/>
    </location>
</feature>
<dbReference type="Proteomes" id="UP000193144">
    <property type="component" value="Unassembled WGS sequence"/>
</dbReference>
<sequence>MPSTGGLMETSPGGEQTQYEGINTFQKPHAKEAGQLGDPTTYTTIASKDDLSSNKNAPNTQGITPADKIRYGQSIQEGGMGGETDSSTGEARTEGGFGGTKKVEEGEDESASKERRKMGYGGKGEKGDVSAGVGG</sequence>